<evidence type="ECO:0008006" key="5">
    <source>
        <dbReference type="Google" id="ProtNLM"/>
    </source>
</evidence>
<sequence>MHEARIWLSLFILASNSGGCPRMKEKVETGHYVRGTWNKLNHLKCRYTDVNGSMGWSTGLVHRVYAAVLGYCVPTPQTSFCEPHLHLHGMIHDAGTWEAPEWGSGTGRGGDSLG</sequence>
<evidence type="ECO:0000313" key="3">
    <source>
        <dbReference type="Proteomes" id="UP000504638"/>
    </source>
</evidence>
<keyword evidence="1" id="KW-0732">Signal</keyword>
<dbReference type="RefSeq" id="XP_033532209.1">
    <property type="nucleotide sequence ID" value="XM_033679862.1"/>
</dbReference>
<protein>
    <recommendedName>
        <fullName evidence="5">Secreted protein</fullName>
    </recommendedName>
</protein>
<organism evidence="2">
    <name type="scientific">Eremomyces bilateralis CBS 781.70</name>
    <dbReference type="NCBI Taxonomy" id="1392243"/>
    <lineage>
        <taxon>Eukaryota</taxon>
        <taxon>Fungi</taxon>
        <taxon>Dikarya</taxon>
        <taxon>Ascomycota</taxon>
        <taxon>Pezizomycotina</taxon>
        <taxon>Dothideomycetes</taxon>
        <taxon>Dothideomycetes incertae sedis</taxon>
        <taxon>Eremomycetales</taxon>
        <taxon>Eremomycetaceae</taxon>
        <taxon>Eremomyces</taxon>
    </lineage>
</organism>
<evidence type="ECO:0000313" key="2">
    <source>
        <dbReference type="EMBL" id="KAF1810578.1"/>
    </source>
</evidence>
<feature type="chain" id="PRO_5044631678" description="Secreted protein" evidence="1">
    <location>
        <begin position="20"/>
        <end position="114"/>
    </location>
</feature>
<reference evidence="2 4" key="1">
    <citation type="submission" date="2020-01" db="EMBL/GenBank/DDBJ databases">
        <authorList>
            <consortium name="DOE Joint Genome Institute"/>
            <person name="Haridas S."/>
            <person name="Albert R."/>
            <person name="Binder M."/>
            <person name="Bloem J."/>
            <person name="Labutti K."/>
            <person name="Salamov A."/>
            <person name="Andreopoulos B."/>
            <person name="Baker S.E."/>
            <person name="Barry K."/>
            <person name="Bills G."/>
            <person name="Bluhm B.H."/>
            <person name="Cannon C."/>
            <person name="Castanera R."/>
            <person name="Culley D.E."/>
            <person name="Daum C."/>
            <person name="Ezra D."/>
            <person name="Gonzalez J.B."/>
            <person name="Henrissat B."/>
            <person name="Kuo A."/>
            <person name="Liang C."/>
            <person name="Lipzen A."/>
            <person name="Lutzoni F."/>
            <person name="Magnuson J."/>
            <person name="Mondo S."/>
            <person name="Nolan M."/>
            <person name="Ohm R."/>
            <person name="Pangilinan J."/>
            <person name="Park H.-J."/>
            <person name="Ramirez L."/>
            <person name="Alfaro M."/>
            <person name="Sun H."/>
            <person name="Tritt A."/>
            <person name="Yoshinaga Y."/>
            <person name="Zwiers L.-H."/>
            <person name="Turgeon B.G."/>
            <person name="Goodwin S.B."/>
            <person name="Spatafora J.W."/>
            <person name="Crous P.W."/>
            <person name="Grigoriev I.V."/>
        </authorList>
    </citation>
    <scope>NUCLEOTIDE SEQUENCE</scope>
    <source>
        <strain evidence="2 4">CBS 781.70</strain>
    </source>
</reference>
<reference evidence="4" key="3">
    <citation type="submission" date="2025-04" db="UniProtKB">
        <authorList>
            <consortium name="RefSeq"/>
        </authorList>
    </citation>
    <scope>IDENTIFICATION</scope>
    <source>
        <strain evidence="4">CBS 781.70</strain>
    </source>
</reference>
<dbReference type="GeneID" id="54420432"/>
<dbReference type="AlphaFoldDB" id="A0A6G1FXU6"/>
<evidence type="ECO:0000256" key="1">
    <source>
        <dbReference type="SAM" id="SignalP"/>
    </source>
</evidence>
<keyword evidence="3" id="KW-1185">Reference proteome</keyword>
<feature type="signal peptide" evidence="1">
    <location>
        <begin position="1"/>
        <end position="19"/>
    </location>
</feature>
<reference evidence="4" key="2">
    <citation type="submission" date="2020-04" db="EMBL/GenBank/DDBJ databases">
        <authorList>
            <consortium name="NCBI Genome Project"/>
        </authorList>
    </citation>
    <scope>NUCLEOTIDE SEQUENCE</scope>
    <source>
        <strain evidence="4">CBS 781.70</strain>
    </source>
</reference>
<evidence type="ECO:0000313" key="4">
    <source>
        <dbReference type="RefSeq" id="XP_033532209.1"/>
    </source>
</evidence>
<gene>
    <name evidence="2 4" type="ORF">P152DRAFT_460273</name>
</gene>
<dbReference type="Proteomes" id="UP000504638">
    <property type="component" value="Unplaced"/>
</dbReference>
<accession>A0A6G1FXU6</accession>
<dbReference type="EMBL" id="ML975165">
    <property type="protein sequence ID" value="KAF1810578.1"/>
    <property type="molecule type" value="Genomic_DNA"/>
</dbReference>
<name>A0A6G1FXU6_9PEZI</name>
<proteinExistence type="predicted"/>